<reference evidence="2 3" key="1">
    <citation type="submission" date="2022-11" db="EMBL/GenBank/DDBJ databases">
        <title>Whole genome sequence of Eschrichtius robustus ER-17-0199.</title>
        <authorList>
            <person name="Bruniche-Olsen A."/>
            <person name="Black A.N."/>
            <person name="Fields C.J."/>
            <person name="Walden K."/>
            <person name="Dewoody J.A."/>
        </authorList>
    </citation>
    <scope>NUCLEOTIDE SEQUENCE [LARGE SCALE GENOMIC DNA]</scope>
    <source>
        <strain evidence="2">ER-17-0199</strain>
        <tissue evidence="2">Blubber</tissue>
    </source>
</reference>
<dbReference type="InterPro" id="IPR016965">
    <property type="entry name" value="Pase_PHOSPHO-typ"/>
</dbReference>
<name>A0AB34I2H9_ESCRO</name>
<evidence type="ECO:0000313" key="2">
    <source>
        <dbReference type="EMBL" id="KAJ8797608.1"/>
    </source>
</evidence>
<evidence type="ECO:0008006" key="4">
    <source>
        <dbReference type="Google" id="ProtNLM"/>
    </source>
</evidence>
<dbReference type="Pfam" id="PF06888">
    <property type="entry name" value="Put_Phosphatase"/>
    <property type="match status" value="1"/>
</dbReference>
<dbReference type="GO" id="GO:0016791">
    <property type="term" value="F:phosphatase activity"/>
    <property type="evidence" value="ECO:0007669"/>
    <property type="project" value="InterPro"/>
</dbReference>
<organism evidence="2 3">
    <name type="scientific">Eschrichtius robustus</name>
    <name type="common">California gray whale</name>
    <name type="synonym">Eschrichtius gibbosus</name>
    <dbReference type="NCBI Taxonomy" id="9764"/>
    <lineage>
        <taxon>Eukaryota</taxon>
        <taxon>Metazoa</taxon>
        <taxon>Chordata</taxon>
        <taxon>Craniata</taxon>
        <taxon>Vertebrata</taxon>
        <taxon>Euteleostomi</taxon>
        <taxon>Mammalia</taxon>
        <taxon>Eutheria</taxon>
        <taxon>Laurasiatheria</taxon>
        <taxon>Artiodactyla</taxon>
        <taxon>Whippomorpha</taxon>
        <taxon>Cetacea</taxon>
        <taxon>Mysticeti</taxon>
        <taxon>Eschrichtiidae</taxon>
        <taxon>Eschrichtius</taxon>
    </lineage>
</organism>
<evidence type="ECO:0000313" key="3">
    <source>
        <dbReference type="Proteomes" id="UP001159641"/>
    </source>
</evidence>
<dbReference type="GO" id="GO:0035630">
    <property type="term" value="P:bone mineralization involved in bone maturation"/>
    <property type="evidence" value="ECO:0007669"/>
    <property type="project" value="TreeGrafter"/>
</dbReference>
<proteinExistence type="predicted"/>
<dbReference type="InterPro" id="IPR036412">
    <property type="entry name" value="HAD-like_sf"/>
</dbReference>
<dbReference type="InterPro" id="IPR023214">
    <property type="entry name" value="HAD_sf"/>
</dbReference>
<dbReference type="PANTHER" id="PTHR20889:SF2">
    <property type="entry name" value="PHOSPHOETHANOLAMINE_PHOSPHOCHOLINE PHOSPHATASE"/>
    <property type="match status" value="1"/>
</dbReference>
<protein>
    <recommendedName>
        <fullName evidence="4">Phosphoethanolamine/phosphocholine phosphatase</fullName>
    </recommendedName>
</protein>
<keyword evidence="3" id="KW-1185">Reference proteome</keyword>
<feature type="non-terminal residue" evidence="2">
    <location>
        <position position="368"/>
    </location>
</feature>
<feature type="region of interest" description="Disordered" evidence="1">
    <location>
        <begin position="299"/>
        <end position="368"/>
    </location>
</feature>
<comment type="caution">
    <text evidence="2">The sequence shown here is derived from an EMBL/GenBank/DDBJ whole genome shotgun (WGS) entry which is preliminary data.</text>
</comment>
<dbReference type="AlphaFoldDB" id="A0AB34I2H9"/>
<feature type="region of interest" description="Disordered" evidence="1">
    <location>
        <begin position="225"/>
        <end position="271"/>
    </location>
</feature>
<dbReference type="SUPFAM" id="SSF56784">
    <property type="entry name" value="HAD-like"/>
    <property type="match status" value="1"/>
</dbReference>
<evidence type="ECO:0000256" key="1">
    <source>
        <dbReference type="SAM" id="MobiDB-lite"/>
    </source>
</evidence>
<dbReference type="Proteomes" id="UP001159641">
    <property type="component" value="Unassembled WGS sequence"/>
</dbReference>
<dbReference type="EMBL" id="JAIQCJ010000212">
    <property type="protein sequence ID" value="KAJ8797608.1"/>
    <property type="molecule type" value="Genomic_DNA"/>
</dbReference>
<dbReference type="Gene3D" id="3.40.50.1000">
    <property type="entry name" value="HAD superfamily/HAD-like"/>
    <property type="match status" value="1"/>
</dbReference>
<gene>
    <name evidence="2" type="ORF">J1605_017340</name>
</gene>
<sequence>MAAPGAPRLLLTFDFDETIVDENGDDSVVRAPRRPSGCLRTCGVRPRDLRAIHEAIPLSPGMGELLQFVAKQGACFEVILISDANTFGVESALRAAGHHGLFRRIFSNPSGSDPWGLLALRPFHAHSCARCPASMCKHQVLSDYLRERAHGGVHLERLFYVSDGANDFFPMGLLAGGDVAFPRRRYPMHRLMQEAQKAEPSSFHARVVPWETSTELTQLGCLPQFHGKRIPESGPTQGPARRGIASGRSGAPLPLSSSQERRRPTPGARARSAEIVLCRADAAPAGRVSLGIGCGSPERAGGLRASPGSGRPGQSAPGAGRPRGSSPSAPREPARVQGASARRLGTTRPVGPWHPSGIRARSGGPRTA</sequence>
<dbReference type="PANTHER" id="PTHR20889">
    <property type="entry name" value="PHOSPHATASE, ORPHAN 1, 2"/>
    <property type="match status" value="1"/>
</dbReference>
<accession>A0AB34I2H9</accession>